<keyword evidence="3" id="KW-1185">Reference proteome</keyword>
<comment type="caution">
    <text evidence="2">The sequence shown here is derived from an EMBL/GenBank/DDBJ whole genome shotgun (WGS) entry which is preliminary data.</text>
</comment>
<accession>A0AA36JKX6</accession>
<evidence type="ECO:0000313" key="3">
    <source>
        <dbReference type="Proteomes" id="UP001178507"/>
    </source>
</evidence>
<sequence length="1158" mass="130544">MKDDVAEMRYAAVRAKLSEHCYHQHFDAESVLLVETMIDDLIASAAGFKEMEQKEKERTQELQLLISELGVLRLENPRLQAENNGLHLQIIEAVEASETWEASMLSSLQSLEEEMESTKLQLQREVRHNCQSERRLQQAQLLALDAAGLADAEEPCEAPRRAALMPRDDEPQELALSEALGRCQARLVQLEAQAAAARRRGEDMESQAADLCDQLFKPCPQLRQRALQAGRTQSLERSRADVQEMSQQHAELESRLAAVEGWQKALEHRNTELKSEAKALLVSVDEESAKTTEVLENSRAQADIQKRLHTEMQERSESLQQMCRRIEGSTKILNARLAQISREEVLKTTEQSRQVKELLDKLVLLQEGHQQSPLTSQLKQIEERLHRAEDESSALSTSRSALQEEVQSAMLEAETQARQLTKQTQALEGDIRNDADIQSRWHGADTHLQWLNASLSGITDEQKKLATYLQEQQTFLQQESMQRVQLHAEVQRLHAVVRSLDGTREEWLADLGKAVDSLRQSHASLTATLQQEEFAQATSDKLRQEAFQVQRSIQVASTQRDELSAEVQEWGQELHSDLLRRDEARSMAARLVEELRELQLSGTWTPERAPDPPDAESLDQCHQEVWQLEERLARVETRTASVISKATLSEAANLQQLGFEGSCALEKVCEGELASAEAMSEAVSSKCWQLQADIQEMLASASIEESAHDQLESEFARCQHGLSEMEMSEHHAAAGWGDEQRAAASELDLLRKAAAILDEERDITQRLADDRAQEVDDLQNAIRDHQQSLQEAQQALDDLRSSADGQQHHLDQQRLMKTDRQEHLEALRHQSQALRVDVRERSTEVSHVLEDLQHMVKENQDLHEESRKLALSVTARTAEARKKFEQQEESAEQLHALELERVDVARLREQICLQTRQQEVAISRLSNHKETARRAAGELVAQLQRIQGAQESWHSREEEYQVDISLMQEQIADIAQRVAMSEESQQKALEEDARLQGDVAAAAKAAEGADQSEAAQAQAVASLRLRRHQIEVALQQTMAEVASQQRLAEQDWSQVSRLESLLESGQIKLNKSTAELEALQKYHRSSPLAVGSDAAASPSSLSLKQQENERYAKANATSLPALRFEVTSMHWGAALCRWGSLMRRGSACMQRSPACARS</sequence>
<dbReference type="Proteomes" id="UP001178507">
    <property type="component" value="Unassembled WGS sequence"/>
</dbReference>
<feature type="coiled-coil region" evidence="1">
    <location>
        <begin position="553"/>
        <end position="638"/>
    </location>
</feature>
<feature type="coiled-coil region" evidence="1">
    <location>
        <begin position="768"/>
        <end position="809"/>
    </location>
</feature>
<protein>
    <submittedName>
        <fullName evidence="2">Uncharacterized protein</fullName>
    </submittedName>
</protein>
<dbReference type="AlphaFoldDB" id="A0AA36JKX6"/>
<reference evidence="2" key="1">
    <citation type="submission" date="2023-08" db="EMBL/GenBank/DDBJ databases">
        <authorList>
            <person name="Chen Y."/>
            <person name="Shah S."/>
            <person name="Dougan E. K."/>
            <person name="Thang M."/>
            <person name="Chan C."/>
        </authorList>
    </citation>
    <scope>NUCLEOTIDE SEQUENCE</scope>
</reference>
<feature type="coiled-coil region" evidence="1">
    <location>
        <begin position="378"/>
        <end position="430"/>
    </location>
</feature>
<feature type="coiled-coil region" evidence="1">
    <location>
        <begin position="180"/>
        <end position="207"/>
    </location>
</feature>
<proteinExistence type="predicted"/>
<evidence type="ECO:0000256" key="1">
    <source>
        <dbReference type="SAM" id="Coils"/>
    </source>
</evidence>
<gene>
    <name evidence="2" type="ORF">EVOR1521_LOCUS29094</name>
</gene>
<name>A0AA36JKX6_9DINO</name>
<organism evidence="2 3">
    <name type="scientific">Effrenium voratum</name>
    <dbReference type="NCBI Taxonomy" id="2562239"/>
    <lineage>
        <taxon>Eukaryota</taxon>
        <taxon>Sar</taxon>
        <taxon>Alveolata</taxon>
        <taxon>Dinophyceae</taxon>
        <taxon>Suessiales</taxon>
        <taxon>Symbiodiniaceae</taxon>
        <taxon>Effrenium</taxon>
    </lineage>
</organism>
<keyword evidence="1" id="KW-0175">Coiled coil</keyword>
<evidence type="ECO:0000313" key="2">
    <source>
        <dbReference type="EMBL" id="CAJ1407385.1"/>
    </source>
</evidence>
<dbReference type="EMBL" id="CAUJNA010003670">
    <property type="protein sequence ID" value="CAJ1407385.1"/>
    <property type="molecule type" value="Genomic_DNA"/>
</dbReference>